<protein>
    <submittedName>
        <fullName evidence="5">E3 ubiquitin-protein ligase UPL4</fullName>
    </submittedName>
</protein>
<keyword evidence="1" id="KW-0808">Transferase</keyword>
<dbReference type="SMART" id="SM00119">
    <property type="entry name" value="HECTc"/>
    <property type="match status" value="1"/>
</dbReference>
<dbReference type="PANTHER" id="PTHR45670:SF10">
    <property type="entry name" value="E3 UBIQUITIN-PROTEIN LIGASE UPL4"/>
    <property type="match status" value="1"/>
</dbReference>
<gene>
    <name evidence="5" type="ORF">F3Y22_tig00110503pilonHSYRG00764</name>
</gene>
<dbReference type="GO" id="GO:0000209">
    <property type="term" value="P:protein polyubiquitination"/>
    <property type="evidence" value="ECO:0007669"/>
    <property type="project" value="TreeGrafter"/>
</dbReference>
<dbReference type="EMBL" id="VEPZ02001013">
    <property type="protein sequence ID" value="KAE8702083.1"/>
    <property type="molecule type" value="Genomic_DNA"/>
</dbReference>
<keyword evidence="6" id="KW-1185">Reference proteome</keyword>
<dbReference type="SUPFAM" id="SSF56204">
    <property type="entry name" value="Hect, E3 ligase catalytic domain"/>
    <property type="match status" value="1"/>
</dbReference>
<dbReference type="GO" id="GO:0043161">
    <property type="term" value="P:proteasome-mediated ubiquitin-dependent protein catabolic process"/>
    <property type="evidence" value="ECO:0007669"/>
    <property type="project" value="TreeGrafter"/>
</dbReference>
<feature type="domain" description="HECT" evidence="4">
    <location>
        <begin position="128"/>
        <end position="437"/>
    </location>
</feature>
<organism evidence="5 6">
    <name type="scientific">Hibiscus syriacus</name>
    <name type="common">Rose of Sharon</name>
    <dbReference type="NCBI Taxonomy" id="106335"/>
    <lineage>
        <taxon>Eukaryota</taxon>
        <taxon>Viridiplantae</taxon>
        <taxon>Streptophyta</taxon>
        <taxon>Embryophyta</taxon>
        <taxon>Tracheophyta</taxon>
        <taxon>Spermatophyta</taxon>
        <taxon>Magnoliopsida</taxon>
        <taxon>eudicotyledons</taxon>
        <taxon>Gunneridae</taxon>
        <taxon>Pentapetalae</taxon>
        <taxon>rosids</taxon>
        <taxon>malvids</taxon>
        <taxon>Malvales</taxon>
        <taxon>Malvaceae</taxon>
        <taxon>Malvoideae</taxon>
        <taxon>Hibiscus</taxon>
    </lineage>
</organism>
<evidence type="ECO:0000256" key="1">
    <source>
        <dbReference type="ARBA" id="ARBA00022679"/>
    </source>
</evidence>
<feature type="active site" description="Glycyl thioester intermediate" evidence="3">
    <location>
        <position position="407"/>
    </location>
</feature>
<proteinExistence type="predicted"/>
<dbReference type="Gene3D" id="3.90.1750.10">
    <property type="entry name" value="Hect, E3 ligase catalytic domains"/>
    <property type="match status" value="1"/>
</dbReference>
<dbReference type="InterPro" id="IPR035983">
    <property type="entry name" value="Hect_E3_ubiquitin_ligase"/>
</dbReference>
<dbReference type="AlphaFoldDB" id="A0A6A3AE63"/>
<dbReference type="InterPro" id="IPR000569">
    <property type="entry name" value="HECT_dom"/>
</dbReference>
<dbReference type="Pfam" id="PF00632">
    <property type="entry name" value="HECT"/>
    <property type="match status" value="3"/>
</dbReference>
<evidence type="ECO:0000256" key="2">
    <source>
        <dbReference type="ARBA" id="ARBA00022786"/>
    </source>
</evidence>
<comment type="caution">
    <text evidence="5">The sequence shown here is derived from an EMBL/GenBank/DDBJ whole genome shotgun (WGS) entry which is preliminary data.</text>
</comment>
<keyword evidence="2 3" id="KW-0833">Ubl conjugation pathway</keyword>
<dbReference type="InterPro" id="IPR045322">
    <property type="entry name" value="HECTD1/TRIP12-like"/>
</dbReference>
<dbReference type="PANTHER" id="PTHR45670">
    <property type="entry name" value="E3 UBIQUITIN-PROTEIN LIGASE TRIP12"/>
    <property type="match status" value="1"/>
</dbReference>
<dbReference type="Gene3D" id="3.30.2410.10">
    <property type="entry name" value="Hect, E3 ligase catalytic domain"/>
    <property type="match status" value="1"/>
</dbReference>
<evidence type="ECO:0000313" key="5">
    <source>
        <dbReference type="EMBL" id="KAE8702083.1"/>
    </source>
</evidence>
<dbReference type="Proteomes" id="UP000436088">
    <property type="component" value="Unassembled WGS sequence"/>
</dbReference>
<name>A0A6A3AE63_HIBSY</name>
<evidence type="ECO:0000259" key="4">
    <source>
        <dbReference type="PROSITE" id="PS50237"/>
    </source>
</evidence>
<sequence>MSCKRICAFSEGRIDNLDNLMVHSVPQNEFVSSRLTGKLEQQMRDAFTLSTGAMPSWCHDLISSCPFLFGFEVRCKYFRQAAFGPRNVQLNAISRSNSGASNDRQTTSGGLPRKKILVLCDQILDSATRMDLHACHKRLLEVEYSEEVGTGLGPTLEFYTLVSHEFQKPDPGMWREDHSSFITSITLPTESVILRNGFGLFIRPCSPKSDSYSGIQFPQVLKKFVLLGQIVAKAIQNGRVLDIPFSKAFYKLTLGQDLCFRGTSIEDLCLDFTLPGYPDYVLSSKCNHKVVNLDNLEDYVELVVDATIHSGIARQVEAFKSGFNQFNELLEHIKFDHGYTASSPPIINLLEIIQDFEYAQRQAFLQFVTGAPRLPPGGLASLNPKLTIVRKHSSNCADTELPGAMTCANYLKLPPKEKMKEKLLYAITEGQGSFHLS</sequence>
<accession>A0A6A3AE63</accession>
<reference evidence="5" key="1">
    <citation type="submission" date="2019-09" db="EMBL/GenBank/DDBJ databases">
        <title>Draft genome information of white flower Hibiscus syriacus.</title>
        <authorList>
            <person name="Kim Y.-M."/>
        </authorList>
    </citation>
    <scope>NUCLEOTIDE SEQUENCE [LARGE SCALE GENOMIC DNA]</scope>
    <source>
        <strain evidence="5">YM2019G1</strain>
    </source>
</reference>
<evidence type="ECO:0000256" key="3">
    <source>
        <dbReference type="PROSITE-ProRule" id="PRU00104"/>
    </source>
</evidence>
<dbReference type="GO" id="GO:0061630">
    <property type="term" value="F:ubiquitin protein ligase activity"/>
    <property type="evidence" value="ECO:0007669"/>
    <property type="project" value="InterPro"/>
</dbReference>
<evidence type="ECO:0000313" key="6">
    <source>
        <dbReference type="Proteomes" id="UP000436088"/>
    </source>
</evidence>
<dbReference type="PROSITE" id="PS50237">
    <property type="entry name" value="HECT"/>
    <property type="match status" value="1"/>
</dbReference>